<protein>
    <submittedName>
        <fullName evidence="1">Uncharacterized protein</fullName>
    </submittedName>
</protein>
<accession>A0A6S7BIV0</accession>
<evidence type="ECO:0000313" key="2">
    <source>
        <dbReference type="Proteomes" id="UP000494115"/>
    </source>
</evidence>
<dbReference type="AlphaFoldDB" id="A0A6S7BIV0"/>
<evidence type="ECO:0000313" key="1">
    <source>
        <dbReference type="EMBL" id="CAB3801146.1"/>
    </source>
</evidence>
<proteinExistence type="predicted"/>
<organism evidence="1 2">
    <name type="scientific">Pararobbsia alpina</name>
    <dbReference type="NCBI Taxonomy" id="621374"/>
    <lineage>
        <taxon>Bacteria</taxon>
        <taxon>Pseudomonadati</taxon>
        <taxon>Pseudomonadota</taxon>
        <taxon>Betaproteobacteria</taxon>
        <taxon>Burkholderiales</taxon>
        <taxon>Burkholderiaceae</taxon>
        <taxon>Pararobbsia</taxon>
    </lineage>
</organism>
<keyword evidence="2" id="KW-1185">Reference proteome</keyword>
<name>A0A6S7BIV0_9BURK</name>
<dbReference type="EMBL" id="CADIKM010000041">
    <property type="protein sequence ID" value="CAB3801146.1"/>
    <property type="molecule type" value="Genomic_DNA"/>
</dbReference>
<reference evidence="1 2" key="1">
    <citation type="submission" date="2020-04" db="EMBL/GenBank/DDBJ databases">
        <authorList>
            <person name="De Canck E."/>
        </authorList>
    </citation>
    <scope>NUCLEOTIDE SEQUENCE [LARGE SCALE GENOMIC DNA]</scope>
    <source>
        <strain evidence="1 2">LMG 28138</strain>
    </source>
</reference>
<sequence>MVATMQGGKEPSPPPVAVWLTLMSRTFAGLVEVEAVIARTDDVLVVEVRSPGPLSRRFTLSASSIGAVLSLAYRIAEVGAVAEVRVQRFPAGPLH</sequence>
<dbReference type="Proteomes" id="UP000494115">
    <property type="component" value="Unassembled WGS sequence"/>
</dbReference>
<gene>
    <name evidence="1" type="ORF">LMG28138_04951</name>
</gene>